<dbReference type="Gene3D" id="3.80.30.30">
    <property type="match status" value="1"/>
</dbReference>
<evidence type="ECO:0000256" key="1">
    <source>
        <dbReference type="ARBA" id="ARBA00022723"/>
    </source>
</evidence>
<proteinExistence type="predicted"/>
<gene>
    <name evidence="4" type="ORF">DRJ33_06485</name>
</gene>
<dbReference type="SFLD" id="SFLDS00029">
    <property type="entry name" value="Radical_SAM"/>
    <property type="match status" value="1"/>
</dbReference>
<reference evidence="4 5" key="1">
    <citation type="submission" date="2018-06" db="EMBL/GenBank/DDBJ databases">
        <title>Extensive metabolic versatility and redundancy in microbially diverse, dynamic hydrothermal sediments.</title>
        <authorList>
            <person name="Dombrowski N."/>
            <person name="Teske A."/>
            <person name="Baker B.J."/>
        </authorList>
    </citation>
    <scope>NUCLEOTIDE SEQUENCE [LARGE SCALE GENOMIC DNA]</scope>
    <source>
        <strain evidence="4">B34_G17</strain>
    </source>
</reference>
<dbReference type="InterPro" id="IPR007197">
    <property type="entry name" value="rSAM"/>
</dbReference>
<evidence type="ECO:0008006" key="6">
    <source>
        <dbReference type="Google" id="ProtNLM"/>
    </source>
</evidence>
<evidence type="ECO:0000313" key="5">
    <source>
        <dbReference type="Proteomes" id="UP000272051"/>
    </source>
</evidence>
<keyword evidence="3" id="KW-0411">Iron-sulfur</keyword>
<dbReference type="Proteomes" id="UP000272051">
    <property type="component" value="Unassembled WGS sequence"/>
</dbReference>
<evidence type="ECO:0000256" key="3">
    <source>
        <dbReference type="ARBA" id="ARBA00023014"/>
    </source>
</evidence>
<dbReference type="SFLD" id="SFLDG01084">
    <property type="entry name" value="Uncharacterised_Radical_SAM_Su"/>
    <property type="match status" value="1"/>
</dbReference>
<feature type="non-terminal residue" evidence="4">
    <location>
        <position position="305"/>
    </location>
</feature>
<evidence type="ECO:0000313" key="4">
    <source>
        <dbReference type="EMBL" id="RLE51109.1"/>
    </source>
</evidence>
<dbReference type="GO" id="GO:0051536">
    <property type="term" value="F:iron-sulfur cluster binding"/>
    <property type="evidence" value="ECO:0007669"/>
    <property type="project" value="UniProtKB-KW"/>
</dbReference>
<dbReference type="GO" id="GO:0046872">
    <property type="term" value="F:metal ion binding"/>
    <property type="evidence" value="ECO:0007669"/>
    <property type="project" value="UniProtKB-KW"/>
</dbReference>
<accession>A0A497EVG9</accession>
<dbReference type="GO" id="GO:0003824">
    <property type="term" value="F:catalytic activity"/>
    <property type="evidence" value="ECO:0007669"/>
    <property type="project" value="InterPro"/>
</dbReference>
<dbReference type="InterPro" id="IPR058240">
    <property type="entry name" value="rSAM_sf"/>
</dbReference>
<keyword evidence="2" id="KW-0408">Iron</keyword>
<keyword evidence="1" id="KW-0479">Metal-binding</keyword>
<name>A0A497EVG9_9CREN</name>
<dbReference type="SUPFAM" id="SSF102114">
    <property type="entry name" value="Radical SAM enzymes"/>
    <property type="match status" value="1"/>
</dbReference>
<comment type="caution">
    <text evidence="4">The sequence shown here is derived from an EMBL/GenBank/DDBJ whole genome shotgun (WGS) entry which is preliminary data.</text>
</comment>
<dbReference type="AlphaFoldDB" id="A0A497EVG9"/>
<organism evidence="4 5">
    <name type="scientific">Thermoproteota archaeon</name>
    <dbReference type="NCBI Taxonomy" id="2056631"/>
    <lineage>
        <taxon>Archaea</taxon>
        <taxon>Thermoproteota</taxon>
    </lineage>
</organism>
<dbReference type="PANTHER" id="PTHR43432:SF4">
    <property type="entry name" value="RADICAL SAM CORE DOMAIN-CONTAINING PROTEIN"/>
    <property type="match status" value="1"/>
</dbReference>
<evidence type="ECO:0000256" key="2">
    <source>
        <dbReference type="ARBA" id="ARBA00023004"/>
    </source>
</evidence>
<sequence>MSSLKGLQQLCIKPSIYISGLCHSIFKLEPYTSCSHTCTYCYARWYRAKEISSTLHQLAKQVRAYARLTKASEKILPLRLSTLIDPFQPIEEQVKASYKLMKLALKLKIPLIVNTKSILYVKSPWRDLLKSMAEEHLILLQVSLSTLDGKASSLLEPNAPLPKFRVEAAKQLSDHVPLVARIQPYMPGITDLNGGPYELIKVIKEAGFKQVIVELIRLTPDDLHFINELLSKIGLRLQVESWEPYGVRGENLLRPSLKDRVNVLKLVKEACQSVGLKFSTCKEGLLNLHEDRDCCGFSHIGLDKV</sequence>
<dbReference type="EMBL" id="QMQX01000131">
    <property type="protein sequence ID" value="RLE51109.1"/>
    <property type="molecule type" value="Genomic_DNA"/>
</dbReference>
<dbReference type="InterPro" id="IPR040086">
    <property type="entry name" value="MJ0683-like"/>
</dbReference>
<protein>
    <recommendedName>
        <fullName evidence="6">Radical SAM core domain-containing protein</fullName>
    </recommendedName>
</protein>
<dbReference type="PANTHER" id="PTHR43432">
    <property type="entry name" value="SLR0285 PROTEIN"/>
    <property type="match status" value="1"/>
</dbReference>